<dbReference type="Pfam" id="PF13460">
    <property type="entry name" value="NAD_binding_10"/>
    <property type="match status" value="1"/>
</dbReference>
<dbReference type="Proteomes" id="UP000306552">
    <property type="component" value="Unassembled WGS sequence"/>
</dbReference>
<keyword evidence="3" id="KW-1185">Reference proteome</keyword>
<dbReference type="InterPro" id="IPR036291">
    <property type="entry name" value="NAD(P)-bd_dom_sf"/>
</dbReference>
<dbReference type="Gene3D" id="3.40.50.720">
    <property type="entry name" value="NAD(P)-binding Rossmann-like Domain"/>
    <property type="match status" value="1"/>
</dbReference>
<dbReference type="SUPFAM" id="SSF51735">
    <property type="entry name" value="NAD(P)-binding Rossmann-fold domains"/>
    <property type="match status" value="1"/>
</dbReference>
<feature type="domain" description="NAD(P)-binding" evidence="1">
    <location>
        <begin position="10"/>
        <end position="201"/>
    </location>
</feature>
<reference evidence="2 3" key="1">
    <citation type="submission" date="2019-04" db="EMBL/GenBank/DDBJ databases">
        <title>Psychroflexus halotolerans sp. nov., isolated from a marine solar saltern.</title>
        <authorList>
            <person name="Feng X."/>
        </authorList>
    </citation>
    <scope>NUCLEOTIDE SEQUENCE [LARGE SCALE GENOMIC DNA]</scope>
    <source>
        <strain evidence="2 3">WDS2C27</strain>
    </source>
</reference>
<dbReference type="OrthoDB" id="9798632at2"/>
<dbReference type="InterPro" id="IPR016040">
    <property type="entry name" value="NAD(P)-bd_dom"/>
</dbReference>
<protein>
    <submittedName>
        <fullName evidence="2">NAD-dependent epimerase/dehydratase family protein</fullName>
    </submittedName>
</protein>
<sequence length="224" mass="25708">MKNKKVTLLGATGLIGHHVLNYLIKDESVTQITTILRRKVNFYHPKVKEVVIDFKDDKAFRDAIEPQSIIYCAIGTTNKKVKGNKEKYRSVDYDIPVKAARFGLSKACNTFVLVSSVGADAKSSNFYTKLKGEVEEELSQLGFQYLHIFRPSILLGKRQEFRFAEKVAKIIMKTFSFLLPSKIRPIHANDVAKAMVEVVRQKKEKDDIQIYHYNNIIQLVQNHF</sequence>
<dbReference type="PANTHER" id="PTHR14097:SF7">
    <property type="entry name" value="OXIDOREDUCTASE HTATIP2"/>
    <property type="match status" value="1"/>
</dbReference>
<dbReference type="EMBL" id="SWMU01000002">
    <property type="protein sequence ID" value="TKS56577.1"/>
    <property type="molecule type" value="Genomic_DNA"/>
</dbReference>
<gene>
    <name evidence="2" type="ORF">FCN74_05940</name>
</gene>
<dbReference type="AlphaFoldDB" id="A0A4U5TQT1"/>
<accession>A0A4U5TQT1</accession>
<evidence type="ECO:0000259" key="1">
    <source>
        <dbReference type="Pfam" id="PF13460"/>
    </source>
</evidence>
<dbReference type="RefSeq" id="WP_138931680.1">
    <property type="nucleotide sequence ID" value="NZ_SWMU01000002.1"/>
</dbReference>
<organism evidence="2 3">
    <name type="scientific">Mesohalobacter halotolerans</name>
    <dbReference type="NCBI Taxonomy" id="1883405"/>
    <lineage>
        <taxon>Bacteria</taxon>
        <taxon>Pseudomonadati</taxon>
        <taxon>Bacteroidota</taxon>
        <taxon>Flavobacteriia</taxon>
        <taxon>Flavobacteriales</taxon>
        <taxon>Flavobacteriaceae</taxon>
        <taxon>Mesohalobacter</taxon>
    </lineage>
</organism>
<comment type="caution">
    <text evidence="2">The sequence shown here is derived from an EMBL/GenBank/DDBJ whole genome shotgun (WGS) entry which is preliminary data.</text>
</comment>
<dbReference type="PANTHER" id="PTHR14097">
    <property type="entry name" value="OXIDOREDUCTASE HTATIP2"/>
    <property type="match status" value="1"/>
</dbReference>
<evidence type="ECO:0000313" key="3">
    <source>
        <dbReference type="Proteomes" id="UP000306552"/>
    </source>
</evidence>
<evidence type="ECO:0000313" key="2">
    <source>
        <dbReference type="EMBL" id="TKS56577.1"/>
    </source>
</evidence>
<name>A0A4U5TQT1_9FLAO</name>
<proteinExistence type="predicted"/>